<gene>
    <name evidence="2" type="ORF">ABZ510_09415</name>
</gene>
<dbReference type="EMBL" id="JBEYBF010000004">
    <property type="protein sequence ID" value="MEU1952069.1"/>
    <property type="molecule type" value="Genomic_DNA"/>
</dbReference>
<protein>
    <submittedName>
        <fullName evidence="2">Flavodoxin domain-containing protein</fullName>
    </submittedName>
</protein>
<dbReference type="PROSITE" id="PS00201">
    <property type="entry name" value="FLAVODOXIN"/>
    <property type="match status" value="1"/>
</dbReference>
<dbReference type="InterPro" id="IPR029039">
    <property type="entry name" value="Flavoprotein-like_sf"/>
</dbReference>
<dbReference type="InterPro" id="IPR026816">
    <property type="entry name" value="Flavodoxin_dom"/>
</dbReference>
<evidence type="ECO:0000313" key="2">
    <source>
        <dbReference type="EMBL" id="MEU1952069.1"/>
    </source>
</evidence>
<dbReference type="PROSITE" id="PS50902">
    <property type="entry name" value="FLAVODOXIN_LIKE"/>
    <property type="match status" value="1"/>
</dbReference>
<dbReference type="Proteomes" id="UP001550628">
    <property type="component" value="Unassembled WGS sequence"/>
</dbReference>
<dbReference type="RefSeq" id="WP_030520432.1">
    <property type="nucleotide sequence ID" value="NZ_JBEXYG010000002.1"/>
</dbReference>
<dbReference type="SUPFAM" id="SSF52218">
    <property type="entry name" value="Flavoproteins"/>
    <property type="match status" value="1"/>
</dbReference>
<evidence type="ECO:0000259" key="1">
    <source>
        <dbReference type="PROSITE" id="PS50902"/>
    </source>
</evidence>
<reference evidence="2 3" key="1">
    <citation type="submission" date="2024-06" db="EMBL/GenBank/DDBJ databases">
        <title>The Natural Products Discovery Center: Release of the First 8490 Sequenced Strains for Exploring Actinobacteria Biosynthetic Diversity.</title>
        <authorList>
            <person name="Kalkreuter E."/>
            <person name="Kautsar S.A."/>
            <person name="Yang D."/>
            <person name="Bader C.D."/>
            <person name="Teijaro C.N."/>
            <person name="Fluegel L."/>
            <person name="Davis C.M."/>
            <person name="Simpson J.R."/>
            <person name="Lauterbach L."/>
            <person name="Steele A.D."/>
            <person name="Gui C."/>
            <person name="Meng S."/>
            <person name="Li G."/>
            <person name="Viehrig K."/>
            <person name="Ye F."/>
            <person name="Su P."/>
            <person name="Kiefer A.F."/>
            <person name="Nichols A."/>
            <person name="Cepeda A.J."/>
            <person name="Yan W."/>
            <person name="Fan B."/>
            <person name="Jiang Y."/>
            <person name="Adhikari A."/>
            <person name="Zheng C.-J."/>
            <person name="Schuster L."/>
            <person name="Cowan T.M."/>
            <person name="Smanski M.J."/>
            <person name="Chevrette M.G."/>
            <person name="De Carvalho L.P.S."/>
            <person name="Shen B."/>
        </authorList>
    </citation>
    <scope>NUCLEOTIDE SEQUENCE [LARGE SCALE GENOMIC DNA]</scope>
    <source>
        <strain evidence="2 3">NPDC019708</strain>
    </source>
</reference>
<sequence length="184" mass="20262">MTPKRPHIAVLYATEEGSTRDIAEYVAADLEERSAEVELHDIDHAPDPSRFDTVILGSAIHDMDFLPAAADYLRHHRDQLATTDLRLFGVGLGPALRGPLGRRLGRLVPPKISALCKEVAARDYRAFAGHYERAGVSFKARALYRLMGGGRYGDLRDWPAIIAWSTALGDSLGLPRARVTVIHP</sequence>
<proteinExistence type="predicted"/>
<comment type="caution">
    <text evidence="2">The sequence shown here is derived from an EMBL/GenBank/DDBJ whole genome shotgun (WGS) entry which is preliminary data.</text>
</comment>
<dbReference type="InterPro" id="IPR001226">
    <property type="entry name" value="Flavodoxin_CS"/>
</dbReference>
<organism evidence="2 3">
    <name type="scientific">Nocardia rhamnosiphila</name>
    <dbReference type="NCBI Taxonomy" id="426716"/>
    <lineage>
        <taxon>Bacteria</taxon>
        <taxon>Bacillati</taxon>
        <taxon>Actinomycetota</taxon>
        <taxon>Actinomycetes</taxon>
        <taxon>Mycobacteriales</taxon>
        <taxon>Nocardiaceae</taxon>
        <taxon>Nocardia</taxon>
    </lineage>
</organism>
<dbReference type="Gene3D" id="3.40.50.360">
    <property type="match status" value="1"/>
</dbReference>
<evidence type="ECO:0000313" key="3">
    <source>
        <dbReference type="Proteomes" id="UP001550628"/>
    </source>
</evidence>
<dbReference type="Pfam" id="PF12724">
    <property type="entry name" value="Flavodoxin_5"/>
    <property type="match status" value="1"/>
</dbReference>
<keyword evidence="3" id="KW-1185">Reference proteome</keyword>
<dbReference type="InterPro" id="IPR008254">
    <property type="entry name" value="Flavodoxin/NO_synth"/>
</dbReference>
<dbReference type="GeneID" id="96241790"/>
<feature type="domain" description="Flavodoxin-like" evidence="1">
    <location>
        <begin position="8"/>
        <end position="184"/>
    </location>
</feature>
<name>A0ABV2WMG6_9NOCA</name>
<accession>A0ABV2WMG6</accession>